<feature type="compositionally biased region" description="Basic and acidic residues" evidence="2">
    <location>
        <begin position="152"/>
        <end position="170"/>
    </location>
</feature>
<evidence type="ECO:0000313" key="4">
    <source>
        <dbReference type="EMBL" id="TXG69371.1"/>
    </source>
</evidence>
<evidence type="ECO:0000259" key="3">
    <source>
        <dbReference type="PROSITE" id="PS50158"/>
    </source>
</evidence>
<dbReference type="Pfam" id="PF14392">
    <property type="entry name" value="zf-CCHC_4"/>
    <property type="match status" value="1"/>
</dbReference>
<dbReference type="InterPro" id="IPR040256">
    <property type="entry name" value="At4g02000-like"/>
</dbReference>
<comment type="caution">
    <text evidence="4">The sequence shown here is derived from an EMBL/GenBank/DDBJ whole genome shotgun (WGS) entry which is preliminary data.</text>
</comment>
<protein>
    <recommendedName>
        <fullName evidence="3">CCHC-type domain-containing protein</fullName>
    </recommendedName>
</protein>
<dbReference type="EMBL" id="VAHF01000002">
    <property type="protein sequence ID" value="TXG69371.1"/>
    <property type="molecule type" value="Genomic_DNA"/>
</dbReference>
<sequence>MGDISNLSFSKTAFWVQIHDIPIMCMNRRTVKWLAEQIGKVIEIPTESRDCWGKYLRVKVLIDISRPLKRWLRLKLDKSDNIVVVGLKYERLPEFCYTCGRVGHSISVCPDEEAKIEAVEGPSTKFGSWMRASLSEKSKVKYQSQGSGGSSVKERSIEDSRDFGKAGRST</sequence>
<dbReference type="GO" id="GO:0008270">
    <property type="term" value="F:zinc ion binding"/>
    <property type="evidence" value="ECO:0007669"/>
    <property type="project" value="UniProtKB-KW"/>
</dbReference>
<keyword evidence="1" id="KW-0863">Zinc-finger</keyword>
<evidence type="ECO:0000256" key="1">
    <source>
        <dbReference type="PROSITE-ProRule" id="PRU00047"/>
    </source>
</evidence>
<dbReference type="GO" id="GO:0003676">
    <property type="term" value="F:nucleic acid binding"/>
    <property type="evidence" value="ECO:0007669"/>
    <property type="project" value="InterPro"/>
</dbReference>
<dbReference type="PANTHER" id="PTHR31286">
    <property type="entry name" value="GLYCINE-RICH CELL WALL STRUCTURAL PROTEIN 1.8-LIKE"/>
    <property type="match status" value="1"/>
</dbReference>
<proteinExistence type="predicted"/>
<keyword evidence="1" id="KW-0862">Zinc</keyword>
<evidence type="ECO:0000256" key="2">
    <source>
        <dbReference type="SAM" id="MobiDB-lite"/>
    </source>
</evidence>
<organism evidence="4 5">
    <name type="scientific">Acer yangbiense</name>
    <dbReference type="NCBI Taxonomy" id="1000413"/>
    <lineage>
        <taxon>Eukaryota</taxon>
        <taxon>Viridiplantae</taxon>
        <taxon>Streptophyta</taxon>
        <taxon>Embryophyta</taxon>
        <taxon>Tracheophyta</taxon>
        <taxon>Spermatophyta</taxon>
        <taxon>Magnoliopsida</taxon>
        <taxon>eudicotyledons</taxon>
        <taxon>Gunneridae</taxon>
        <taxon>Pentapetalae</taxon>
        <taxon>rosids</taxon>
        <taxon>malvids</taxon>
        <taxon>Sapindales</taxon>
        <taxon>Sapindaceae</taxon>
        <taxon>Hippocastanoideae</taxon>
        <taxon>Acereae</taxon>
        <taxon>Acer</taxon>
    </lineage>
</organism>
<reference evidence="5" key="1">
    <citation type="journal article" date="2019" name="Gigascience">
        <title>De novo genome assembly of the endangered Acer yangbiense, a plant species with extremely small populations endemic to Yunnan Province, China.</title>
        <authorList>
            <person name="Yang J."/>
            <person name="Wariss H.M."/>
            <person name="Tao L."/>
            <person name="Zhang R."/>
            <person name="Yun Q."/>
            <person name="Hollingsworth P."/>
            <person name="Dao Z."/>
            <person name="Luo G."/>
            <person name="Guo H."/>
            <person name="Ma Y."/>
            <person name="Sun W."/>
        </authorList>
    </citation>
    <scope>NUCLEOTIDE SEQUENCE [LARGE SCALE GENOMIC DNA]</scope>
    <source>
        <strain evidence="5">cv. Malutang</strain>
    </source>
</reference>
<keyword evidence="1" id="KW-0479">Metal-binding</keyword>
<dbReference type="InterPro" id="IPR001878">
    <property type="entry name" value="Znf_CCHC"/>
</dbReference>
<evidence type="ECO:0000313" key="5">
    <source>
        <dbReference type="Proteomes" id="UP000323000"/>
    </source>
</evidence>
<feature type="region of interest" description="Disordered" evidence="2">
    <location>
        <begin position="136"/>
        <end position="170"/>
    </location>
</feature>
<accession>A0A5C7IJL5</accession>
<dbReference type="Proteomes" id="UP000323000">
    <property type="component" value="Chromosome 2"/>
</dbReference>
<keyword evidence="5" id="KW-1185">Reference proteome</keyword>
<dbReference type="InterPro" id="IPR025836">
    <property type="entry name" value="Zn_knuckle_CX2CX4HX4C"/>
</dbReference>
<name>A0A5C7IJL5_9ROSI</name>
<dbReference type="AlphaFoldDB" id="A0A5C7IJL5"/>
<dbReference type="PROSITE" id="PS50158">
    <property type="entry name" value="ZF_CCHC"/>
    <property type="match status" value="1"/>
</dbReference>
<dbReference type="OrthoDB" id="1707487at2759"/>
<gene>
    <name evidence="4" type="ORF">EZV62_004306</name>
</gene>
<dbReference type="PANTHER" id="PTHR31286:SF167">
    <property type="entry name" value="OS09G0268800 PROTEIN"/>
    <property type="match status" value="1"/>
</dbReference>
<feature type="domain" description="CCHC-type" evidence="3">
    <location>
        <begin position="96"/>
        <end position="111"/>
    </location>
</feature>